<name>A0AAW2GEN3_9HYME</name>
<keyword evidence="2" id="KW-1185">Reference proteome</keyword>
<accession>A0AAW2GEN3</accession>
<dbReference type="Proteomes" id="UP001430953">
    <property type="component" value="Unassembled WGS sequence"/>
</dbReference>
<evidence type="ECO:0008006" key="3">
    <source>
        <dbReference type="Google" id="ProtNLM"/>
    </source>
</evidence>
<gene>
    <name evidence="1" type="ORF">PUN28_004827</name>
</gene>
<comment type="caution">
    <text evidence="1">The sequence shown here is derived from an EMBL/GenBank/DDBJ whole genome shotgun (WGS) entry which is preliminary data.</text>
</comment>
<protein>
    <recommendedName>
        <fullName evidence="3">Secreted protein</fullName>
    </recommendedName>
</protein>
<proteinExistence type="predicted"/>
<dbReference type="AlphaFoldDB" id="A0AAW2GEN3"/>
<evidence type="ECO:0000313" key="2">
    <source>
        <dbReference type="Proteomes" id="UP001430953"/>
    </source>
</evidence>
<evidence type="ECO:0000313" key="1">
    <source>
        <dbReference type="EMBL" id="KAL0126010.1"/>
    </source>
</evidence>
<sequence length="145" mass="16866">MYGSSRRLLILSACSSSPPPPPPSATRTRVCFVFSPQYFFALPEIARFFQQFSLPSREAETRQVAAYCVSCRCGNPIRRIRGMRARTVKSHPLILKLNLLIEREQRKPCTPVRLTRLRFPRHILQYMYILVVYKIVPARSKNIRI</sequence>
<dbReference type="EMBL" id="JADYXP020000004">
    <property type="protein sequence ID" value="KAL0126010.1"/>
    <property type="molecule type" value="Genomic_DNA"/>
</dbReference>
<reference evidence="1 2" key="1">
    <citation type="submission" date="2023-03" db="EMBL/GenBank/DDBJ databases">
        <title>High recombination rates correlate with genetic variation in Cardiocondyla obscurior ants.</title>
        <authorList>
            <person name="Errbii M."/>
        </authorList>
    </citation>
    <scope>NUCLEOTIDE SEQUENCE [LARGE SCALE GENOMIC DNA]</scope>
    <source>
        <strain evidence="1">Alpha-2009</strain>
        <tissue evidence="1">Whole body</tissue>
    </source>
</reference>
<organism evidence="1 2">
    <name type="scientific">Cardiocondyla obscurior</name>
    <dbReference type="NCBI Taxonomy" id="286306"/>
    <lineage>
        <taxon>Eukaryota</taxon>
        <taxon>Metazoa</taxon>
        <taxon>Ecdysozoa</taxon>
        <taxon>Arthropoda</taxon>
        <taxon>Hexapoda</taxon>
        <taxon>Insecta</taxon>
        <taxon>Pterygota</taxon>
        <taxon>Neoptera</taxon>
        <taxon>Endopterygota</taxon>
        <taxon>Hymenoptera</taxon>
        <taxon>Apocrita</taxon>
        <taxon>Aculeata</taxon>
        <taxon>Formicoidea</taxon>
        <taxon>Formicidae</taxon>
        <taxon>Myrmicinae</taxon>
        <taxon>Cardiocondyla</taxon>
    </lineage>
</organism>